<evidence type="ECO:0000313" key="4">
    <source>
        <dbReference type="Proteomes" id="UP000008631"/>
    </source>
</evidence>
<dbReference type="InterPro" id="IPR022655">
    <property type="entry name" value="DUF1553"/>
</dbReference>
<evidence type="ECO:0000259" key="2">
    <source>
        <dbReference type="Pfam" id="PF07587"/>
    </source>
</evidence>
<dbReference type="PANTHER" id="PTHR35889">
    <property type="entry name" value="CYCLOINULO-OLIGOSACCHARIDE FRUCTANOTRANSFERASE-RELATED"/>
    <property type="match status" value="1"/>
</dbReference>
<accession>E8QWJ0</accession>
<name>E8QWJ0_ISOPI</name>
<dbReference type="HOGENOM" id="CLU_005632_2_0_0"/>
<reference key="1">
    <citation type="submission" date="2010-11" db="EMBL/GenBank/DDBJ databases">
        <title>The complete sequence of chromosome of Isophaera pallida ATCC 43644.</title>
        <authorList>
            <consortium name="US DOE Joint Genome Institute (JGI-PGF)"/>
            <person name="Lucas S."/>
            <person name="Copeland A."/>
            <person name="Lapidus A."/>
            <person name="Bruce D."/>
            <person name="Goodwin L."/>
            <person name="Pitluck S."/>
            <person name="Kyrpides N."/>
            <person name="Mavromatis K."/>
            <person name="Pagani I."/>
            <person name="Ivanova N."/>
            <person name="Saunders E."/>
            <person name="Brettin T."/>
            <person name="Detter J.C."/>
            <person name="Han C."/>
            <person name="Tapia R."/>
            <person name="Land M."/>
            <person name="Hauser L."/>
            <person name="Markowitz V."/>
            <person name="Cheng J.-F."/>
            <person name="Hugenholtz P."/>
            <person name="Woyke T."/>
            <person name="Wu D."/>
            <person name="Eisen J.A."/>
        </authorList>
    </citation>
    <scope>NUCLEOTIDE SEQUENCE</scope>
    <source>
        <strain>ATCC 43644</strain>
    </source>
</reference>
<evidence type="ECO:0008006" key="5">
    <source>
        <dbReference type="Google" id="ProtNLM"/>
    </source>
</evidence>
<evidence type="ECO:0000313" key="3">
    <source>
        <dbReference type="EMBL" id="ADV61882.1"/>
    </source>
</evidence>
<dbReference type="STRING" id="575540.Isop_1296"/>
<dbReference type="OrthoDB" id="289126at2"/>
<organism evidence="3 4">
    <name type="scientific">Isosphaera pallida (strain ATCC 43644 / DSM 9630 / IS1B)</name>
    <dbReference type="NCBI Taxonomy" id="575540"/>
    <lineage>
        <taxon>Bacteria</taxon>
        <taxon>Pseudomonadati</taxon>
        <taxon>Planctomycetota</taxon>
        <taxon>Planctomycetia</taxon>
        <taxon>Isosphaerales</taxon>
        <taxon>Isosphaeraceae</taxon>
        <taxon>Isosphaera</taxon>
    </lineage>
</organism>
<dbReference type="Proteomes" id="UP000008631">
    <property type="component" value="Chromosome"/>
</dbReference>
<evidence type="ECO:0000259" key="1">
    <source>
        <dbReference type="Pfam" id="PF07583"/>
    </source>
</evidence>
<sequence>MTRGAPSGCFEFFRASRPWLSWAVALAWGAWSIGSVTMAQEPKKVLSSVQPSEIDDLLAQAWEAEGVKPSPIAPDSEFVRRAYLDFLGRIPSIDETREFLLSKEKTKREKLIETLLEDPDYAAHFATVWRVALIGRSMMDNQEVDPAALETWLRRQFAANRPWNEIVTELIAGEGSNKDNGAVNFVLAHRGDGAVNLTSYTTRLFLGQQIQCTQCHDHPSNDWKQKDFWGINAYFKAVTAERVMVENNLGLQVLDHVKVADREILDDLDRYAAYDRRDGLTMSVGPTYLDGRKTDPTVDTGRRKELAALITARDNLQFARAFVNRMWAHFMGRGFVHPVDDFGDHNVPSIPELLDLLAEDFRDHDFDIKHLIRLITRSKAYHLTSRTIPENELDELLFSHMNLKPMTPEQLYSSLLVATNADKVDAADAAAARARFARQFARAFANDEGAESVEFQGTIPQALMMMNGELIAKATTGKAGSQIRKLFDEAKLQPKNPDVHLITQLYLAALSRPPSARELAVARRLIASDRYPDQVAEDLFWALLNSNEFILNH</sequence>
<reference evidence="3 4" key="2">
    <citation type="journal article" date="2011" name="Stand. Genomic Sci.">
        <title>Complete genome sequence of Isosphaera pallida type strain (IS1B).</title>
        <authorList>
            <consortium name="US DOE Joint Genome Institute (JGI-PGF)"/>
            <person name="Goker M."/>
            <person name="Cleland D."/>
            <person name="Saunders E."/>
            <person name="Lapidus A."/>
            <person name="Nolan M."/>
            <person name="Lucas S."/>
            <person name="Hammon N."/>
            <person name="Deshpande S."/>
            <person name="Cheng J.F."/>
            <person name="Tapia R."/>
            <person name="Han C."/>
            <person name="Goodwin L."/>
            <person name="Pitluck S."/>
            <person name="Liolios K."/>
            <person name="Pagani I."/>
            <person name="Ivanova N."/>
            <person name="Mavromatis K."/>
            <person name="Pati A."/>
            <person name="Chen A."/>
            <person name="Palaniappan K."/>
            <person name="Land M."/>
            <person name="Hauser L."/>
            <person name="Chang Y.J."/>
            <person name="Jeffries C.D."/>
            <person name="Detter J.C."/>
            <person name="Beck B."/>
            <person name="Woyke T."/>
            <person name="Bristow J."/>
            <person name="Eisen J.A."/>
            <person name="Markowitz V."/>
            <person name="Hugenholtz P."/>
            <person name="Kyrpides N.C."/>
            <person name="Klenk H.P."/>
        </authorList>
    </citation>
    <scope>NUCLEOTIDE SEQUENCE [LARGE SCALE GENOMIC DNA]</scope>
    <source>
        <strain evidence="4">ATCC 43644 / DSM 9630 / IS1B</strain>
    </source>
</reference>
<feature type="domain" description="DUF1553" evidence="2">
    <location>
        <begin position="302"/>
        <end position="422"/>
    </location>
</feature>
<keyword evidence="4" id="KW-1185">Reference proteome</keyword>
<gene>
    <name evidence="3" type="ordered locus">Isop_1296</name>
</gene>
<dbReference type="InterPro" id="IPR011444">
    <property type="entry name" value="DUF1549"/>
</dbReference>
<dbReference type="PANTHER" id="PTHR35889:SF3">
    <property type="entry name" value="F-BOX DOMAIN-CONTAINING PROTEIN"/>
    <property type="match status" value="1"/>
</dbReference>
<dbReference type="AlphaFoldDB" id="E8QWJ0"/>
<dbReference type="RefSeq" id="WP_013564171.1">
    <property type="nucleotide sequence ID" value="NC_014962.1"/>
</dbReference>
<dbReference type="EMBL" id="CP002353">
    <property type="protein sequence ID" value="ADV61882.1"/>
    <property type="molecule type" value="Genomic_DNA"/>
</dbReference>
<dbReference type="InParanoid" id="E8QWJ0"/>
<proteinExistence type="predicted"/>
<feature type="domain" description="DUF1549" evidence="1">
    <location>
        <begin position="53"/>
        <end position="238"/>
    </location>
</feature>
<dbReference type="Pfam" id="PF07587">
    <property type="entry name" value="PSD1"/>
    <property type="match status" value="1"/>
</dbReference>
<dbReference type="eggNOG" id="COG4637">
    <property type="taxonomic scope" value="Bacteria"/>
</dbReference>
<protein>
    <recommendedName>
        <fullName evidence="5">DUF1549 domain-containing protein</fullName>
    </recommendedName>
</protein>
<dbReference type="KEGG" id="ipa:Isop_1296"/>
<dbReference type="Pfam" id="PF07583">
    <property type="entry name" value="PSCyt2"/>
    <property type="match status" value="1"/>
</dbReference>